<keyword evidence="3" id="KW-1185">Reference proteome</keyword>
<dbReference type="STRING" id="616990.IV54_GL000512"/>
<dbReference type="AlphaFoldDB" id="A0A0R2LHF1"/>
<feature type="transmembrane region" description="Helical" evidence="1">
    <location>
        <begin position="14"/>
        <end position="35"/>
    </location>
</feature>
<protein>
    <submittedName>
        <fullName evidence="2">Uncharacterized protein</fullName>
    </submittedName>
</protein>
<reference evidence="2 3" key="1">
    <citation type="journal article" date="2015" name="Genome Announc.">
        <title>Expanding the biotechnology potential of lactobacilli through comparative genomics of 213 strains and associated genera.</title>
        <authorList>
            <person name="Sun Z."/>
            <person name="Harris H.M."/>
            <person name="McCann A."/>
            <person name="Guo C."/>
            <person name="Argimon S."/>
            <person name="Zhang W."/>
            <person name="Yang X."/>
            <person name="Jeffery I.B."/>
            <person name="Cooney J.C."/>
            <person name="Kagawa T.F."/>
            <person name="Liu W."/>
            <person name="Song Y."/>
            <person name="Salvetti E."/>
            <person name="Wrobel A."/>
            <person name="Rasinkangas P."/>
            <person name="Parkhill J."/>
            <person name="Rea M.C."/>
            <person name="O'Sullivan O."/>
            <person name="Ritari J."/>
            <person name="Douillard F.P."/>
            <person name="Paul Ross R."/>
            <person name="Yang R."/>
            <person name="Briner A.E."/>
            <person name="Felis G.E."/>
            <person name="de Vos W.M."/>
            <person name="Barrangou R."/>
            <person name="Klaenhammer T.R."/>
            <person name="Caufield P.W."/>
            <person name="Cui Y."/>
            <person name="Zhang H."/>
            <person name="O'Toole P.W."/>
        </authorList>
    </citation>
    <scope>NUCLEOTIDE SEQUENCE [LARGE SCALE GENOMIC DNA]</scope>
    <source>
        <strain evidence="2 3">DSM 22467</strain>
    </source>
</reference>
<feature type="transmembrane region" description="Helical" evidence="1">
    <location>
        <begin position="47"/>
        <end position="66"/>
    </location>
</feature>
<evidence type="ECO:0000313" key="2">
    <source>
        <dbReference type="EMBL" id="KRO01230.1"/>
    </source>
</evidence>
<sequence>MKQTKTSNHGVGKFIRGLVITVCTLFILYLIIGFFGLTAAQKTTGFMFSWIGMFFVSVYIIVRCIYPRARLSNLFRGKL</sequence>
<proteinExistence type="predicted"/>
<gene>
    <name evidence="2" type="ORF">IV54_GL000512</name>
</gene>
<dbReference type="RefSeq" id="WP_057879018.1">
    <property type="nucleotide sequence ID" value="NZ_JQCA01000117.1"/>
</dbReference>
<organism evidence="2 3">
    <name type="scientific">Levilactobacillus paucivorans</name>
    <dbReference type="NCBI Taxonomy" id="616990"/>
    <lineage>
        <taxon>Bacteria</taxon>
        <taxon>Bacillati</taxon>
        <taxon>Bacillota</taxon>
        <taxon>Bacilli</taxon>
        <taxon>Lactobacillales</taxon>
        <taxon>Lactobacillaceae</taxon>
        <taxon>Levilactobacillus</taxon>
    </lineage>
</organism>
<dbReference type="Proteomes" id="UP000051906">
    <property type="component" value="Unassembled WGS sequence"/>
</dbReference>
<keyword evidence="1" id="KW-1133">Transmembrane helix</keyword>
<keyword evidence="1" id="KW-0812">Transmembrane</keyword>
<dbReference type="PATRIC" id="fig|616990.3.peg.550"/>
<name>A0A0R2LHF1_9LACO</name>
<accession>A0A0R2LHF1</accession>
<evidence type="ECO:0000256" key="1">
    <source>
        <dbReference type="SAM" id="Phobius"/>
    </source>
</evidence>
<dbReference type="EMBL" id="JQCA01000117">
    <property type="protein sequence ID" value="KRO01230.1"/>
    <property type="molecule type" value="Genomic_DNA"/>
</dbReference>
<comment type="caution">
    <text evidence="2">The sequence shown here is derived from an EMBL/GenBank/DDBJ whole genome shotgun (WGS) entry which is preliminary data.</text>
</comment>
<dbReference type="OrthoDB" id="2297475at2"/>
<keyword evidence="1" id="KW-0472">Membrane</keyword>
<evidence type="ECO:0000313" key="3">
    <source>
        <dbReference type="Proteomes" id="UP000051906"/>
    </source>
</evidence>